<dbReference type="Proteomes" id="UP000604046">
    <property type="component" value="Unassembled WGS sequence"/>
</dbReference>
<name>A0A812JSB5_9DINO</name>
<dbReference type="AlphaFoldDB" id="A0A812JSB5"/>
<protein>
    <submittedName>
        <fullName evidence="1">Uncharacterized protein</fullName>
    </submittedName>
</protein>
<evidence type="ECO:0000313" key="1">
    <source>
        <dbReference type="EMBL" id="CAE7212893.1"/>
    </source>
</evidence>
<keyword evidence="2" id="KW-1185">Reference proteome</keyword>
<comment type="caution">
    <text evidence="1">The sequence shown here is derived from an EMBL/GenBank/DDBJ whole genome shotgun (WGS) entry which is preliminary data.</text>
</comment>
<gene>
    <name evidence="1" type="ORF">SNAT2548_LOCUS7257</name>
</gene>
<reference evidence="1" key="1">
    <citation type="submission" date="2021-02" db="EMBL/GenBank/DDBJ databases">
        <authorList>
            <person name="Dougan E. K."/>
            <person name="Rhodes N."/>
            <person name="Thang M."/>
            <person name="Chan C."/>
        </authorList>
    </citation>
    <scope>NUCLEOTIDE SEQUENCE</scope>
</reference>
<dbReference type="EMBL" id="CAJNDS010000502">
    <property type="protein sequence ID" value="CAE7212893.1"/>
    <property type="molecule type" value="Genomic_DNA"/>
</dbReference>
<proteinExistence type="predicted"/>
<organism evidence="1 2">
    <name type="scientific">Symbiodinium natans</name>
    <dbReference type="NCBI Taxonomy" id="878477"/>
    <lineage>
        <taxon>Eukaryota</taxon>
        <taxon>Sar</taxon>
        <taxon>Alveolata</taxon>
        <taxon>Dinophyceae</taxon>
        <taxon>Suessiales</taxon>
        <taxon>Symbiodiniaceae</taxon>
        <taxon>Symbiodinium</taxon>
    </lineage>
</organism>
<accession>A0A812JSB5</accession>
<sequence>MRSLSLMVAFRLKDYDASGFPGLYRETCVSNEAVCPCGTNAQQCHDPHWDYHYCYPLVDYWTNSTMRCPVYCTDEQDYCYSPSYDANGNWLSTVESCVTKGTQCQCTGQNSFACDFNEWGYSWRECLPLEGGFCPQTCATNEVSCPSVEDYMPNGTWLGFSDPSTSCAANLDSCPCGKEAKFCSGSTIRCIFKDEDCPVICTDSQKKCYITDYTAGEEFISDREVCVASNATCPCGKNTQRCPGSDACLLPSSTAIVCPCGEAEQQCDVLDYTTTGKKSNITTQCVNKGIKCPCGKNTLTCADPNDAEADICTPKYSGSILNSCPKPCTPSQEATGNRTCIQTHLSDSGDFVSETISCVPPANCLAGQNMQKCLSGAHVPVWKQCKDLYNVGGSNASAAVASGEQQTSKVFLSLGSTGSNALEGLENARVSMNGELYLPKGHLAYAFDLHHLA</sequence>
<evidence type="ECO:0000313" key="2">
    <source>
        <dbReference type="Proteomes" id="UP000604046"/>
    </source>
</evidence>